<dbReference type="NCBIfam" id="TIGR01845">
    <property type="entry name" value="outer_NodT"/>
    <property type="match status" value="1"/>
</dbReference>
<dbReference type="InterPro" id="IPR003423">
    <property type="entry name" value="OMP_efflux"/>
</dbReference>
<evidence type="ECO:0000313" key="4">
    <source>
        <dbReference type="Proteomes" id="UP000315908"/>
    </source>
</evidence>
<keyword evidence="2" id="KW-0472">Membrane</keyword>
<evidence type="ECO:0000256" key="2">
    <source>
        <dbReference type="RuleBase" id="RU362097"/>
    </source>
</evidence>
<protein>
    <submittedName>
        <fullName evidence="3">NodT family efflux transporter outer membrane factor (OMF) lipoprotein</fullName>
    </submittedName>
</protein>
<name>A0A562MGS9_9SPHI</name>
<dbReference type="Proteomes" id="UP000315908">
    <property type="component" value="Unassembled WGS sequence"/>
</dbReference>
<dbReference type="SUPFAM" id="SSF56954">
    <property type="entry name" value="Outer membrane efflux proteins (OEP)"/>
    <property type="match status" value="1"/>
</dbReference>
<comment type="caution">
    <text evidence="3">The sequence shown here is derived from an EMBL/GenBank/DDBJ whole genome shotgun (WGS) entry which is preliminary data.</text>
</comment>
<dbReference type="EMBL" id="VLKR01000014">
    <property type="protein sequence ID" value="TWI19145.1"/>
    <property type="molecule type" value="Genomic_DNA"/>
</dbReference>
<organism evidence="3 4">
    <name type="scientific">Sphingobacterium siyangense</name>
    <dbReference type="NCBI Taxonomy" id="459529"/>
    <lineage>
        <taxon>Bacteria</taxon>
        <taxon>Pseudomonadati</taxon>
        <taxon>Bacteroidota</taxon>
        <taxon>Sphingobacteriia</taxon>
        <taxon>Sphingobacteriales</taxon>
        <taxon>Sphingobacteriaceae</taxon>
        <taxon>Sphingobacterium</taxon>
    </lineage>
</organism>
<dbReference type="PANTHER" id="PTHR30203:SF33">
    <property type="entry name" value="BLR4455 PROTEIN"/>
    <property type="match status" value="1"/>
</dbReference>
<dbReference type="PANTHER" id="PTHR30203">
    <property type="entry name" value="OUTER MEMBRANE CATION EFFLUX PROTEIN"/>
    <property type="match status" value="1"/>
</dbReference>
<dbReference type="Pfam" id="PF02321">
    <property type="entry name" value="OEP"/>
    <property type="match status" value="2"/>
</dbReference>
<comment type="similarity">
    <text evidence="1 2">Belongs to the outer membrane factor (OMF) (TC 1.B.17) family.</text>
</comment>
<evidence type="ECO:0000256" key="1">
    <source>
        <dbReference type="ARBA" id="ARBA00007613"/>
    </source>
</evidence>
<dbReference type="RefSeq" id="WP_145328346.1">
    <property type="nucleotide sequence ID" value="NZ_VLKR01000014.1"/>
</dbReference>
<dbReference type="PROSITE" id="PS51257">
    <property type="entry name" value="PROKAR_LIPOPROTEIN"/>
    <property type="match status" value="1"/>
</dbReference>
<dbReference type="OrthoDB" id="9770517at2"/>
<dbReference type="Gene3D" id="2.20.200.10">
    <property type="entry name" value="Outer membrane efflux proteins (OEP)"/>
    <property type="match status" value="1"/>
</dbReference>
<dbReference type="GO" id="GO:0005886">
    <property type="term" value="C:plasma membrane"/>
    <property type="evidence" value="ECO:0007669"/>
    <property type="project" value="UniProtKB-SubCell"/>
</dbReference>
<keyword evidence="2" id="KW-1134">Transmembrane beta strand</keyword>
<dbReference type="Gene3D" id="1.20.1600.10">
    <property type="entry name" value="Outer membrane efflux proteins (OEP)"/>
    <property type="match status" value="1"/>
</dbReference>
<gene>
    <name evidence="3" type="ORF">IQ31_02891</name>
</gene>
<dbReference type="GO" id="GO:0015562">
    <property type="term" value="F:efflux transmembrane transporter activity"/>
    <property type="evidence" value="ECO:0007669"/>
    <property type="project" value="InterPro"/>
</dbReference>
<comment type="subcellular location">
    <subcellularLocation>
        <location evidence="2">Cell membrane</location>
        <topology evidence="2">Lipid-anchor</topology>
    </subcellularLocation>
</comment>
<dbReference type="AlphaFoldDB" id="A0A562MGS9"/>
<evidence type="ECO:0000313" key="3">
    <source>
        <dbReference type="EMBL" id="TWI19145.1"/>
    </source>
</evidence>
<keyword evidence="2" id="KW-0564">Palmitate</keyword>
<proteinExistence type="inferred from homology"/>
<dbReference type="InterPro" id="IPR010131">
    <property type="entry name" value="MdtP/NodT-like"/>
</dbReference>
<keyword evidence="2 3" id="KW-0449">Lipoprotein</keyword>
<keyword evidence="2" id="KW-0812">Transmembrane</keyword>
<reference evidence="3 4" key="1">
    <citation type="journal article" date="2015" name="Stand. Genomic Sci.">
        <title>Genomic Encyclopedia of Bacterial and Archaeal Type Strains, Phase III: the genomes of soil and plant-associated and newly described type strains.</title>
        <authorList>
            <person name="Whitman W.B."/>
            <person name="Woyke T."/>
            <person name="Klenk H.P."/>
            <person name="Zhou Y."/>
            <person name="Lilburn T.G."/>
            <person name="Beck B.J."/>
            <person name="De Vos P."/>
            <person name="Vandamme P."/>
            <person name="Eisen J.A."/>
            <person name="Garrity G."/>
            <person name="Hugenholtz P."/>
            <person name="Kyrpides N.C."/>
        </authorList>
    </citation>
    <scope>NUCLEOTIDE SEQUENCE [LARGE SCALE GENOMIC DNA]</scope>
    <source>
        <strain evidence="3 4">CGMCC 1.6855</strain>
    </source>
</reference>
<sequence length="469" mass="52360">MKKQNLSQIIGCVLIVFTMQSCFVAKKYTRPEVVDEQLYRTDKIHQDTTSMANVSWQTLFSDTVLTHYIQEGLNNNLDIRTALENINIAQSYMKQGAWGYAPTLNVGMNYTNNVISDNSPQGRVNPNNTFNTGIYALTGQFSWEIDAWGKIRSDKKASIAGYMQSVAFHQAVKTQLISAIATSYFQLLALDEQKNITKRTIINRENSIATIQALKESGQESEVAVKQIQAQLYNAQALLIDIENNIKLTENTFSILLGKNPESISRTTLPEQKINTDLVIGVPLQMLTNRPDVKAAELELIQAFEMTNVAKSNFYPSFRITANGGLQSIKFEDLFNSTSLFSSIIGGLTQPLFNGRRIKTQHEIALANQEKSYLNFKKSVLNASKEVSDALYNYESAKDKLVLKEQEFQSLKLASEYSEELLTQGMANYLDVLTSRESSLSAELACVNTELAQLTNLVALYRAVGGGLK</sequence>
<accession>A0A562MGS9</accession>